<dbReference type="InterPro" id="IPR028150">
    <property type="entry name" value="Lustrin_cystein"/>
</dbReference>
<protein>
    <submittedName>
        <fullName evidence="3">CC domain-containing protein</fullName>
    </submittedName>
</protein>
<reference evidence="3" key="1">
    <citation type="submission" date="2016-06" db="UniProtKB">
        <authorList>
            <consortium name="WormBaseParasite"/>
        </authorList>
    </citation>
    <scope>IDENTIFICATION</scope>
</reference>
<name>A0A183IJA6_9BILA</name>
<proteinExistence type="predicted"/>
<dbReference type="SMART" id="SM00289">
    <property type="entry name" value="WR1"/>
    <property type="match status" value="4"/>
</dbReference>
<dbReference type="InterPro" id="IPR006150">
    <property type="entry name" value="Cys_repeat_1"/>
</dbReference>
<dbReference type="Proteomes" id="UP000270296">
    <property type="component" value="Unassembled WGS sequence"/>
</dbReference>
<dbReference type="Pfam" id="PF14625">
    <property type="entry name" value="Lustrin_cystein"/>
    <property type="match status" value="4"/>
</dbReference>
<evidence type="ECO:0000313" key="2">
    <source>
        <dbReference type="Proteomes" id="UP000270296"/>
    </source>
</evidence>
<dbReference type="InterPro" id="IPR053014">
    <property type="entry name" value="Cuticle_assoc_divergent"/>
</dbReference>
<dbReference type="EMBL" id="UZAM01007902">
    <property type="protein sequence ID" value="VDP02097.1"/>
    <property type="molecule type" value="Genomic_DNA"/>
</dbReference>
<keyword evidence="2" id="KW-1185">Reference proteome</keyword>
<gene>
    <name evidence="1" type="ORF">SBAD_LOCUS3702</name>
</gene>
<reference evidence="1 2" key="2">
    <citation type="submission" date="2018-11" db="EMBL/GenBank/DDBJ databases">
        <authorList>
            <consortium name="Pathogen Informatics"/>
        </authorList>
    </citation>
    <scope>NUCLEOTIDE SEQUENCE [LARGE SCALE GENOMIC DNA]</scope>
</reference>
<evidence type="ECO:0000313" key="3">
    <source>
        <dbReference type="WBParaSite" id="SBAD_0000387201-mRNA-1"/>
    </source>
</evidence>
<evidence type="ECO:0000313" key="1">
    <source>
        <dbReference type="EMBL" id="VDP02097.1"/>
    </source>
</evidence>
<dbReference type="OrthoDB" id="504708at2759"/>
<organism evidence="3">
    <name type="scientific">Soboliphyme baturini</name>
    <dbReference type="NCBI Taxonomy" id="241478"/>
    <lineage>
        <taxon>Eukaryota</taxon>
        <taxon>Metazoa</taxon>
        <taxon>Ecdysozoa</taxon>
        <taxon>Nematoda</taxon>
        <taxon>Enoplea</taxon>
        <taxon>Dorylaimia</taxon>
        <taxon>Dioctophymatida</taxon>
        <taxon>Dioctophymatoidea</taxon>
        <taxon>Soboliphymatidae</taxon>
        <taxon>Soboliphyme</taxon>
    </lineage>
</organism>
<dbReference type="WBParaSite" id="SBAD_0000387201-mRNA-1">
    <property type="protein sequence ID" value="SBAD_0000387201-mRNA-1"/>
    <property type="gene ID" value="SBAD_0000387201"/>
</dbReference>
<accession>A0A183IJA6</accession>
<dbReference type="PANTHER" id="PTHR46339">
    <property type="entry name" value="PROTEIN CBG15282-RELATED"/>
    <property type="match status" value="1"/>
</dbReference>
<sequence length="210" mass="21564">MYYKEVQNGNLVACVPGPLQACPPQYTCQLTTTGDRYLCCPTSVVAGTCPDGSSPLTQNGNTVACLPTVPNSCPAGYGCQLVKQSYVCCRSAVVIGTCPSGLQPFIVNGIPLACTPGSVVACPLGFTCQPSTNGVGYLCCSGTVDPGICPNGIPPYSINGNVVRCNGLGLGGCPAGFTCQISTKGLPVCCPSVNPINPVGREYAKFYELM</sequence>
<dbReference type="AlphaFoldDB" id="A0A183IJA6"/>